<dbReference type="SMART" id="SM00567">
    <property type="entry name" value="EZ_HEAT"/>
    <property type="match status" value="8"/>
</dbReference>
<dbReference type="GO" id="GO:0016491">
    <property type="term" value="F:oxidoreductase activity"/>
    <property type="evidence" value="ECO:0007669"/>
    <property type="project" value="TreeGrafter"/>
</dbReference>
<comment type="caution">
    <text evidence="1">The sequence shown here is derived from an EMBL/GenBank/DDBJ whole genome shotgun (WGS) entry which is preliminary data.</text>
</comment>
<gene>
    <name evidence="1" type="ORF">GJ688_10635</name>
</gene>
<evidence type="ECO:0000313" key="2">
    <source>
        <dbReference type="Proteomes" id="UP000430670"/>
    </source>
</evidence>
<dbReference type="PANTHER" id="PTHR12697:SF5">
    <property type="entry name" value="DEOXYHYPUSINE HYDROXYLASE"/>
    <property type="match status" value="1"/>
</dbReference>
<dbReference type="AlphaFoldDB" id="A0A6I3SKK4"/>
<dbReference type="Pfam" id="PF13646">
    <property type="entry name" value="HEAT_2"/>
    <property type="match status" value="2"/>
</dbReference>
<proteinExistence type="predicted"/>
<evidence type="ECO:0000313" key="1">
    <source>
        <dbReference type="EMBL" id="MTV49433.1"/>
    </source>
</evidence>
<accession>A0A6I3SKK4</accession>
<dbReference type="Gene3D" id="1.25.10.10">
    <property type="entry name" value="Leucine-rich Repeat Variant"/>
    <property type="match status" value="3"/>
</dbReference>
<sequence length="651" mass="72444">MPRDGVVHVIREAKRRLKSERESERCEAVELLSQIGHVSGTELLAQQLERETSAYVRRRIIRILGEMRNHRTALMVSRLLSSSEAAVRNGALEILCSLQKVALPVLAELMTEESRDLRKMAVEALGAIACEEAFPLLVTALRDDDPNVAAGAVESLGRHGDGRAVPYLRALLQRSISAWLAFAVIEALTQLGDAAAMEDIDRYLRQSGGTSRERAALAGIWAVAAGKLGFREQLPQAWELYLSGELTSREMIMLMSQWQQRGIDVGPSHGPMETLIAQQLEQGGREESLAAAHLAAQNLPHLLYIHLPLLSERIGKEEEGLNELIVPLLKAGPSASRVTALLDGADSSMKRLLLSVAERSMLILPLERLRAYAGDSDLSIVRLAVAQAWRCGSEAEEFLAEMTHHRDPETVLSALSGLGLLGGEKSNPLLLKALEHSDSRIRRQAIDTLTMIGTPGLHHELKRRMDHCPEKFWPDILEVMTAQEEAPLAEAFLRASLVADREIRSQVARICRLIRRDDAFLSVMETLANDPEPEVRRMAITSLAARSGDGVYRILAYLYEHDPCTSHRYYIFTCSEIYRHRETFDWLVENLEQPDRLLQLAAVRGMTKMGAAGRDYLEAFLDSLPNDDEELKQIIGQELDRNGGYTLDANS</sequence>
<reference evidence="1 2" key="1">
    <citation type="submission" date="2019-11" db="EMBL/GenBank/DDBJ databases">
        <title>Whole-genome sequence of a the green, strictly anaerobic photosynthetic bacterium Heliobacillus mobilis DSM 6151.</title>
        <authorList>
            <person name="Kyndt J.A."/>
            <person name="Meyer T.E."/>
        </authorList>
    </citation>
    <scope>NUCLEOTIDE SEQUENCE [LARGE SCALE GENOMIC DNA]</scope>
    <source>
        <strain evidence="1 2">DSM 6151</strain>
    </source>
</reference>
<dbReference type="OrthoDB" id="2078380at2"/>
<dbReference type="Proteomes" id="UP000430670">
    <property type="component" value="Unassembled WGS sequence"/>
</dbReference>
<dbReference type="PANTHER" id="PTHR12697">
    <property type="entry name" value="PBS LYASE HEAT-LIKE PROTEIN"/>
    <property type="match status" value="1"/>
</dbReference>
<dbReference type="SUPFAM" id="SSF48371">
    <property type="entry name" value="ARM repeat"/>
    <property type="match status" value="2"/>
</dbReference>
<dbReference type="InterPro" id="IPR016024">
    <property type="entry name" value="ARM-type_fold"/>
</dbReference>
<name>A0A6I3SKK4_HELMO</name>
<protein>
    <recommendedName>
        <fullName evidence="3">HEAT repeat</fullName>
    </recommendedName>
</protein>
<keyword evidence="2" id="KW-1185">Reference proteome</keyword>
<organism evidence="1 2">
    <name type="scientific">Heliobacterium mobile</name>
    <name type="common">Heliobacillus mobilis</name>
    <dbReference type="NCBI Taxonomy" id="28064"/>
    <lineage>
        <taxon>Bacteria</taxon>
        <taxon>Bacillati</taxon>
        <taxon>Bacillota</taxon>
        <taxon>Clostridia</taxon>
        <taxon>Eubacteriales</taxon>
        <taxon>Heliobacteriaceae</taxon>
        <taxon>Heliobacterium</taxon>
    </lineage>
</organism>
<dbReference type="InterPro" id="IPR004155">
    <property type="entry name" value="PBS_lyase_HEAT"/>
</dbReference>
<evidence type="ECO:0008006" key="3">
    <source>
        <dbReference type="Google" id="ProtNLM"/>
    </source>
</evidence>
<dbReference type="EMBL" id="WNKU01000011">
    <property type="protein sequence ID" value="MTV49433.1"/>
    <property type="molecule type" value="Genomic_DNA"/>
</dbReference>
<dbReference type="InterPro" id="IPR011989">
    <property type="entry name" value="ARM-like"/>
</dbReference>